<keyword evidence="2" id="KW-0964">Secreted</keyword>
<feature type="domain" description="Insecticide toxin TcdB middle/N-terminal" evidence="6">
    <location>
        <begin position="608"/>
        <end position="790"/>
    </location>
</feature>
<evidence type="ECO:0000256" key="1">
    <source>
        <dbReference type="ARBA" id="ARBA00004613"/>
    </source>
</evidence>
<dbReference type="Pfam" id="PF12256">
    <property type="entry name" value="TcdB_toxin_midN"/>
    <property type="match status" value="1"/>
</dbReference>
<proteinExistence type="predicted"/>
<organism evidence="7 8">
    <name type="scientific">Runella defluvii</name>
    <dbReference type="NCBI Taxonomy" id="370973"/>
    <lineage>
        <taxon>Bacteria</taxon>
        <taxon>Pseudomonadati</taxon>
        <taxon>Bacteroidota</taxon>
        <taxon>Cytophagia</taxon>
        <taxon>Cytophagales</taxon>
        <taxon>Spirosomataceae</taxon>
        <taxon>Runella</taxon>
    </lineage>
</organism>
<comment type="subcellular location">
    <subcellularLocation>
        <location evidence="1">Secreted</location>
    </subcellularLocation>
</comment>
<protein>
    <submittedName>
        <fullName evidence="7">RHS repeat-associated protein</fullName>
    </submittedName>
</protein>
<name>A0A7W5ZRG4_9BACT</name>
<dbReference type="RefSeq" id="WP_183980602.1">
    <property type="nucleotide sequence ID" value="NZ_JACIBY010000033.1"/>
</dbReference>
<dbReference type="GO" id="GO:0005737">
    <property type="term" value="C:cytoplasm"/>
    <property type="evidence" value="ECO:0007669"/>
    <property type="project" value="InterPro"/>
</dbReference>
<reference evidence="7 8" key="1">
    <citation type="submission" date="2020-08" db="EMBL/GenBank/DDBJ databases">
        <title>Genomic Encyclopedia of Type Strains, Phase IV (KMG-IV): sequencing the most valuable type-strain genomes for metagenomic binning, comparative biology and taxonomic classification.</title>
        <authorList>
            <person name="Goeker M."/>
        </authorList>
    </citation>
    <scope>NUCLEOTIDE SEQUENCE [LARGE SCALE GENOMIC DNA]</scope>
    <source>
        <strain evidence="7 8">DSM 17976</strain>
    </source>
</reference>
<keyword evidence="3" id="KW-0843">Virulence</keyword>
<gene>
    <name evidence="7" type="ORF">FHS57_006344</name>
</gene>
<evidence type="ECO:0000259" key="6">
    <source>
        <dbReference type="Pfam" id="PF12256"/>
    </source>
</evidence>
<dbReference type="InterPro" id="IPR022044">
    <property type="entry name" value="TcdB_toxin_mid/C"/>
</dbReference>
<dbReference type="InterPro" id="IPR022045">
    <property type="entry name" value="TcdB_toxin_mid/N"/>
</dbReference>
<dbReference type="Pfam" id="PF12255">
    <property type="entry name" value="TcdB_toxin_midC"/>
    <property type="match status" value="1"/>
</dbReference>
<comment type="caution">
    <text evidence="7">The sequence shown here is derived from an EMBL/GenBank/DDBJ whole genome shotgun (WGS) entry which is preliminary data.</text>
</comment>
<dbReference type="Pfam" id="PF03534">
    <property type="entry name" value="SpvB"/>
    <property type="match status" value="1"/>
</dbReference>
<dbReference type="InterPro" id="IPR050708">
    <property type="entry name" value="T6SS_VgrG/RHS"/>
</dbReference>
<dbReference type="NCBIfam" id="TIGR03696">
    <property type="entry name" value="Rhs_assc_core"/>
    <property type="match status" value="1"/>
</dbReference>
<dbReference type="SUPFAM" id="SSF69318">
    <property type="entry name" value="Integrin alpha N-terminal domain"/>
    <property type="match status" value="1"/>
</dbReference>
<evidence type="ECO:0000313" key="8">
    <source>
        <dbReference type="Proteomes" id="UP000541352"/>
    </source>
</evidence>
<dbReference type="GO" id="GO:0005576">
    <property type="term" value="C:extracellular region"/>
    <property type="evidence" value="ECO:0007669"/>
    <property type="project" value="UniProtKB-SubCell"/>
</dbReference>
<feature type="region of interest" description="Disordered" evidence="4">
    <location>
        <begin position="1"/>
        <end position="22"/>
    </location>
</feature>
<evidence type="ECO:0000256" key="3">
    <source>
        <dbReference type="ARBA" id="ARBA00023026"/>
    </source>
</evidence>
<evidence type="ECO:0000256" key="4">
    <source>
        <dbReference type="SAM" id="MobiDB-lite"/>
    </source>
</evidence>
<sequence>MNNINTPQIKLPQGGGSVRGADENFSAQAFTGTASLGIPLPLPAGRGISPSLSVGYSSGSGNGLLGIGFHLSESAVSIKTNRALPKYDGTDVYMLDDTELVPQTGSNTVYLERHQASFALIEKKITNGGNVYWQVRSNDNTVTIYGSSPNTQIVNPDNADQIYKWLISEQTDAHGNKVKYNYEKASGDANSYLTSIEYGNYTLNEAEHFAFKVYIDYGQIGYIKHDEIFTINEVKALKDAPKHPAILSNHRAGFLVKTEYLIKNIFVQHYFEKEDPKEFFTHCTTFEYNTDANSKLSCLKRVTEYALKKATGKVHDYTFKALPSIDLEFSSFPDLNGKQLTFTPIVDDNGPINQLLNFIDFHKEGMAGVMYRNADTLYYSRPKGNGTYSKSAAVNPSDTDMLHLPNQFANPHIPLNLVSLEGNGELQIEFEYAQNSGYFPLNKSDWGAFTPFSQEQVNHIPYRTEHVDVSGGNRADQLIISPQKIYFRASEGLAGMSSILEELENPNGVEAENQNGLNPYVYYGFADFFGDGLSHRIKIEDGQLQIWPSLGYGKFGKKITVNIPQFDIENQRIDLRKRLILADVNGSGTSDIVLLFPDRIQIYFNQNGNGFTDSVSFKLPNELHYSEFDHVQFHDVIGNGNPCLVFSKLSPHVFGEKYYDIAHYYCELKSDADNSPCCKPFLLRTINNNMGLVSTLTYKSSLTDYFLLQKSDGAWQTRLPFPTIVLNTSSIYDAISDSTFTSAYTYRNGYYDPNEHSFVGFGNVWQYDILDATKKINELQNTLHKTWFHLGLGQGAVQNEYYQGDKNAPILPLRVIENGLENNPEALFALAGSELHAEVYQTDYTGSKITNPCPYSTASSCTTVLQTQASTSTSKGVFKTYTNESIAVNYEQQADDPHVSHHAVIAVDEYLHVLRDASVAYPRRKTLIDEQGVLHIAASEHGVYNQAAADRYIGISLEGKSYEIGNFAPPKNGNYYAYEELKTLVDIAFANVINYSDPIGTSPYARLLSWERSNYWADANQTAIWDHTSALTLVLPHHSESIVFDDKNLEDILGGKISQDDCKQASYVFDGGYYWVRTAVAHYQKQAGFYLLDTVSYDWADKNSYLYTESSVAYDAYWLLPVSSATRLNNDVNLTTAAEIDYHLLAPWRMTDANGNTSEVLTDELGMVVATASYEKDGTTHGDAPLSDYQPKAVEEIADVFANPLSYIQQAGSFFYYRFPEYDADTKQWTPALALSLVRTVYKTTEEKDIQRAIAYSDGLGRAIESRAFVGDIKVENSGGTQTPKANQWLASGRVIYNAKGEVTASYLPFAADTWQYLPDHAWHDSIKETLPPPTTFLYDATGRNYQVNTPKGFFSRTLILNAWETQHFDESDTVLESVYYKKYKDGTLTLSNEEKDALEKSIAFYNTPHTPVIDSLGRQVLAVSSNAINTQGSDAPRIDWAKEHLNAADIDAKDVNLLVQWQSFDIQGRVLKQADARLNEANQTETNKSYNFRHHYPIAGGMARSWSADAGETCSFADAQGNALMSWDALGNRHTMTYDHLHRPLAHAITKADGGSTNTITAAVYAENQATTPDQFEELKNKNSVGQALALYDNAGLVQNAEFTFDGHALQSTRKFRTDYKTDANWKILNPASSELETEVFLTKATFDAAGRPLTQTLPDGSQTTWRYGMMGSCRESQITVQGKTQPIVTDCLLNQYGELVQVNLSNGVTTTHAYDALTREIKQIKSEQGTNALQNQSFWHDATGLITTMQNNVTDKAFYHNQQIAPSNTYTYDALYRLISATGRIQLSRTQAPLSKEMHEKLGQAKTYHAADLQALGNYTENYQYDKGNNLTQLRRIGDGAFTRTYTIAQGCNRITQYQQGQEPTHMAYDEAGQMMNINGKGSQKITWNTLGNIATATLVDRGDASKNDLEYYVYDASGIRVRKVTVRRKEDGSTINTEDKRYVGSYRRTTKTGANATTRHHLTVGGVQKHDCVLMYSTDAQGQVTADGILYRYQHANHLNSVGLETNQAGDIISYEEFSAFGDTVLSYDPANLDSTKEYRYSAQERDDTTGLYYYGYRYYAPWLCRWTKPDPAGTIDDFNLYAFVGNDPIGKVDVLGLVAQPSRGTKKTKNYNSTPPISCLKSPHQKKAVKALVSLKKMKINEDLKKNFTQRLEQLAAKTKSKGTSKLLSIANLINKTNAYEILENISTFLDNNPANLTTRRHGNAIPLPGTRKQVRMYYMRDNTLNVRMEDTKAEGGGYAREIDHDNNQHTNLIIDEHAYNAIKSTRVSKKFSQQNVQTGRERRSVNLAQICGIDRADYPRNTEVLHIQACCIGGDNVLDNLKPGPHALNTAMIPIEGAIKTLKGSGVAFNVNIEFKMKTKTFSQGNNVEYVEAIKMAINIPTDNYRRSVYFQTYTDRTLMLSKTHGNAIRTIAEDIKLRR</sequence>
<dbReference type="PANTHER" id="PTHR32305">
    <property type="match status" value="1"/>
</dbReference>
<feature type="domain" description="Insecticide toxin TcdB middle/C-terminal" evidence="5">
    <location>
        <begin position="828"/>
        <end position="925"/>
    </location>
</feature>
<dbReference type="InterPro" id="IPR003284">
    <property type="entry name" value="Sal_SpvB"/>
</dbReference>
<accession>A0A7W5ZRG4</accession>
<evidence type="ECO:0000313" key="7">
    <source>
        <dbReference type="EMBL" id="MBB3842313.1"/>
    </source>
</evidence>
<dbReference type="PANTHER" id="PTHR32305:SF15">
    <property type="entry name" value="PROTEIN RHSA-RELATED"/>
    <property type="match status" value="1"/>
</dbReference>
<dbReference type="EMBL" id="JACIBY010000033">
    <property type="protein sequence ID" value="MBB3842313.1"/>
    <property type="molecule type" value="Genomic_DNA"/>
</dbReference>
<evidence type="ECO:0000256" key="2">
    <source>
        <dbReference type="ARBA" id="ARBA00022525"/>
    </source>
</evidence>
<evidence type="ECO:0000259" key="5">
    <source>
        <dbReference type="Pfam" id="PF12255"/>
    </source>
</evidence>
<keyword evidence="8" id="KW-1185">Reference proteome</keyword>
<dbReference type="InterPro" id="IPR028994">
    <property type="entry name" value="Integrin_alpha_N"/>
</dbReference>
<dbReference type="InterPro" id="IPR022385">
    <property type="entry name" value="Rhs_assc_core"/>
</dbReference>
<dbReference type="Gene3D" id="2.180.10.10">
    <property type="entry name" value="RHS repeat-associated core"/>
    <property type="match status" value="1"/>
</dbReference>
<dbReference type="Proteomes" id="UP000541352">
    <property type="component" value="Unassembled WGS sequence"/>
</dbReference>